<feature type="transmembrane region" description="Helical" evidence="8">
    <location>
        <begin position="35"/>
        <end position="55"/>
    </location>
</feature>
<dbReference type="PANTHER" id="PTHR36838:SF1">
    <property type="entry name" value="SLR1864 PROTEIN"/>
    <property type="match status" value="1"/>
</dbReference>
<keyword evidence="4" id="KW-1003">Cell membrane</keyword>
<keyword evidence="5 8" id="KW-0812">Transmembrane</keyword>
<dbReference type="InterPro" id="IPR038770">
    <property type="entry name" value="Na+/solute_symporter_sf"/>
</dbReference>
<comment type="similarity">
    <text evidence="2">Belongs to the auxin efflux carrier (TC 2.A.69) family.</text>
</comment>
<dbReference type="Proteomes" id="UP001519308">
    <property type="component" value="Unassembled WGS sequence"/>
</dbReference>
<feature type="transmembrane region" description="Helical" evidence="8">
    <location>
        <begin position="6"/>
        <end position="23"/>
    </location>
</feature>
<dbReference type="InterPro" id="IPR004776">
    <property type="entry name" value="Mem_transp_PIN-like"/>
</dbReference>
<feature type="transmembrane region" description="Helical" evidence="8">
    <location>
        <begin position="98"/>
        <end position="116"/>
    </location>
</feature>
<sequence length="313" mass="34339">MILDALQSVLTIFIMVALGVVLTKKGWFDENTGKLFSKIVTKVSLPAFMIVNLTSSFTKDVLTTSSLGIGLAFLNMIVCYGIGHVLGGIIKVDKRKRGLFSVMFGLSNTIFIGLPVNTALFGGESTQFVLLYYITNTLFFWTLGVYGIKKDSGQVSANIFSLDSLKNIITPPIVTFVISVILILLGIRLPKFFLSACSYVGSLTTPLSIFFMGITLTRLDKKSIRFNRETVAVVFGRFILAPLVMFLIIGGLGFPILMKKVFILEAAMPVMTQSAIVTEAYGGDYKEATVLCTLTTALSLIFIPIYMVLFNYL</sequence>
<organism evidence="9 10">
    <name type="scientific">Clostridium punense</name>
    <dbReference type="NCBI Taxonomy" id="1054297"/>
    <lineage>
        <taxon>Bacteria</taxon>
        <taxon>Bacillati</taxon>
        <taxon>Bacillota</taxon>
        <taxon>Clostridia</taxon>
        <taxon>Eubacteriales</taxon>
        <taxon>Clostridiaceae</taxon>
        <taxon>Clostridium</taxon>
    </lineage>
</organism>
<evidence type="ECO:0000256" key="8">
    <source>
        <dbReference type="SAM" id="Phobius"/>
    </source>
</evidence>
<dbReference type="Gene3D" id="1.20.1530.20">
    <property type="match status" value="2"/>
</dbReference>
<dbReference type="PANTHER" id="PTHR36838">
    <property type="entry name" value="AUXIN EFFLUX CARRIER FAMILY PROTEIN"/>
    <property type="match status" value="1"/>
</dbReference>
<keyword evidence="10" id="KW-1185">Reference proteome</keyword>
<dbReference type="Pfam" id="PF03547">
    <property type="entry name" value="Mem_trans"/>
    <property type="match status" value="1"/>
</dbReference>
<dbReference type="EMBL" id="JAGGLL010000025">
    <property type="protein sequence ID" value="MBP2023238.1"/>
    <property type="molecule type" value="Genomic_DNA"/>
</dbReference>
<feature type="transmembrane region" description="Helical" evidence="8">
    <location>
        <begin position="288"/>
        <end position="309"/>
    </location>
</feature>
<feature type="transmembrane region" description="Helical" evidence="8">
    <location>
        <begin position="67"/>
        <end position="86"/>
    </location>
</feature>
<evidence type="ECO:0000256" key="5">
    <source>
        <dbReference type="ARBA" id="ARBA00022692"/>
    </source>
</evidence>
<feature type="transmembrane region" description="Helical" evidence="8">
    <location>
        <begin position="193"/>
        <end position="217"/>
    </location>
</feature>
<dbReference type="RefSeq" id="WP_021285571.1">
    <property type="nucleotide sequence ID" value="NZ_JAGGLL010000025.1"/>
</dbReference>
<gene>
    <name evidence="9" type="ORF">J2Z44_003075</name>
</gene>
<evidence type="ECO:0000256" key="7">
    <source>
        <dbReference type="ARBA" id="ARBA00023136"/>
    </source>
</evidence>
<evidence type="ECO:0000256" key="3">
    <source>
        <dbReference type="ARBA" id="ARBA00022448"/>
    </source>
</evidence>
<keyword evidence="6 8" id="KW-1133">Transmembrane helix</keyword>
<comment type="caution">
    <text evidence="9">The sequence shown here is derived from an EMBL/GenBank/DDBJ whole genome shotgun (WGS) entry which is preliminary data.</text>
</comment>
<evidence type="ECO:0000256" key="6">
    <source>
        <dbReference type="ARBA" id="ARBA00022989"/>
    </source>
</evidence>
<protein>
    <submittedName>
        <fullName evidence="9">Permease</fullName>
    </submittedName>
</protein>
<feature type="transmembrane region" description="Helical" evidence="8">
    <location>
        <begin position="128"/>
        <end position="148"/>
    </location>
</feature>
<evidence type="ECO:0000256" key="2">
    <source>
        <dbReference type="ARBA" id="ARBA00010145"/>
    </source>
</evidence>
<reference evidence="9 10" key="1">
    <citation type="submission" date="2021-03" db="EMBL/GenBank/DDBJ databases">
        <title>Genomic Encyclopedia of Type Strains, Phase IV (KMG-IV): sequencing the most valuable type-strain genomes for metagenomic binning, comparative biology and taxonomic classification.</title>
        <authorList>
            <person name="Goeker M."/>
        </authorList>
    </citation>
    <scope>NUCLEOTIDE SEQUENCE [LARGE SCALE GENOMIC DNA]</scope>
    <source>
        <strain evidence="9 10">DSM 28650</strain>
    </source>
</reference>
<evidence type="ECO:0000313" key="10">
    <source>
        <dbReference type="Proteomes" id="UP001519308"/>
    </source>
</evidence>
<feature type="transmembrane region" description="Helical" evidence="8">
    <location>
        <begin position="238"/>
        <end position="258"/>
    </location>
</feature>
<name>A0ABS4K633_9CLOT</name>
<keyword evidence="7 8" id="KW-0472">Membrane</keyword>
<feature type="transmembrane region" description="Helical" evidence="8">
    <location>
        <begin position="168"/>
        <end position="187"/>
    </location>
</feature>
<accession>A0ABS4K633</accession>
<evidence type="ECO:0000256" key="4">
    <source>
        <dbReference type="ARBA" id="ARBA00022475"/>
    </source>
</evidence>
<proteinExistence type="inferred from homology"/>
<keyword evidence="3" id="KW-0813">Transport</keyword>
<comment type="subcellular location">
    <subcellularLocation>
        <location evidence="1">Cell membrane</location>
        <topology evidence="1">Multi-pass membrane protein</topology>
    </subcellularLocation>
</comment>
<evidence type="ECO:0000256" key="1">
    <source>
        <dbReference type="ARBA" id="ARBA00004651"/>
    </source>
</evidence>
<evidence type="ECO:0000313" key="9">
    <source>
        <dbReference type="EMBL" id="MBP2023238.1"/>
    </source>
</evidence>